<dbReference type="AlphaFoldDB" id="A0A6J7I2T0"/>
<dbReference type="GO" id="GO:0005737">
    <property type="term" value="C:cytoplasm"/>
    <property type="evidence" value="ECO:0007669"/>
    <property type="project" value="TreeGrafter"/>
</dbReference>
<dbReference type="EMBL" id="CAFBMV010000006">
    <property type="protein sequence ID" value="CAB4924996.1"/>
    <property type="molecule type" value="Genomic_DNA"/>
</dbReference>
<dbReference type="PANTHER" id="PTHR13847:SF285">
    <property type="entry name" value="FAD DEPENDENT OXIDOREDUCTASE DOMAIN-CONTAINING PROTEIN"/>
    <property type="match status" value="1"/>
</dbReference>
<sequence length="430" mass="47192">MSLWWELVERPTFSPESLDRKWDVLIVGAGFSGLWSAHHLLERNPDLKIAVVEKSTVGSGASGRNGGWASALYPVTEENLRKNFTAGAIDSLNLHLRGAIDEIEAFTKKNRIDCGFAKGGTLTVARNKGQLARMAKEINLNAEETASRIGMRNALGSHFTPDCAAINPAALVVGLAKFLQAKGVSIFENTTATISPDNCVSVNGRTVESKNVIRATEAYHANSRDQIPVYSLMIATDPLPHSVLALIGLNSRETFSDGSFSVNYAQRTSDNRLAIGGRGAPYAWGSRRNDATEMHRRIHHQLRELARDWFPVLADIPFPYSWGGAVAITRDWSPYVRWNNSYGELGGYAGDGVTLSYLTAATMADLVTGVATSRTQLPYVQWRSPAWEREPLRWIAINSAIALSSAADWEERRTHRSSLLMKALAPIIGK</sequence>
<reference evidence="5" key="1">
    <citation type="submission" date="2020-05" db="EMBL/GenBank/DDBJ databases">
        <authorList>
            <person name="Chiriac C."/>
            <person name="Salcher M."/>
            <person name="Ghai R."/>
            <person name="Kavagutti S V."/>
        </authorList>
    </citation>
    <scope>NUCLEOTIDE SEQUENCE</scope>
</reference>
<dbReference type="SUPFAM" id="SSF51905">
    <property type="entry name" value="FAD/NAD(P)-binding domain"/>
    <property type="match status" value="1"/>
</dbReference>
<dbReference type="EMBL" id="CAEZWT010000004">
    <property type="protein sequence ID" value="CAB4657933.1"/>
    <property type="molecule type" value="Genomic_DNA"/>
</dbReference>
<dbReference type="EMBL" id="CAFBQL010000006">
    <property type="protein sequence ID" value="CAB5060444.1"/>
    <property type="molecule type" value="Genomic_DNA"/>
</dbReference>
<dbReference type="Pfam" id="PF01266">
    <property type="entry name" value="DAO"/>
    <property type="match status" value="1"/>
</dbReference>
<proteinExistence type="predicted"/>
<organism evidence="5">
    <name type="scientific">freshwater metagenome</name>
    <dbReference type="NCBI Taxonomy" id="449393"/>
    <lineage>
        <taxon>unclassified sequences</taxon>
        <taxon>metagenomes</taxon>
        <taxon>ecological metagenomes</taxon>
    </lineage>
</organism>
<dbReference type="PANTHER" id="PTHR13847">
    <property type="entry name" value="SARCOSINE DEHYDROGENASE-RELATED"/>
    <property type="match status" value="1"/>
</dbReference>
<evidence type="ECO:0000313" key="2">
    <source>
        <dbReference type="EMBL" id="CAB4657933.1"/>
    </source>
</evidence>
<evidence type="ECO:0000313" key="5">
    <source>
        <dbReference type="EMBL" id="CAB4924996.1"/>
    </source>
</evidence>
<accession>A0A6J7I2T0</accession>
<dbReference type="EMBL" id="CAFBLE010000008">
    <property type="protein sequence ID" value="CAB4870804.1"/>
    <property type="molecule type" value="Genomic_DNA"/>
</dbReference>
<dbReference type="InterPro" id="IPR036188">
    <property type="entry name" value="FAD/NAD-bd_sf"/>
</dbReference>
<dbReference type="Gene3D" id="3.50.50.60">
    <property type="entry name" value="FAD/NAD(P)-binding domain"/>
    <property type="match status" value="1"/>
</dbReference>
<protein>
    <submittedName>
        <fullName evidence="5">Unannotated protein</fullName>
    </submittedName>
</protein>
<dbReference type="Gene3D" id="3.30.9.10">
    <property type="entry name" value="D-Amino Acid Oxidase, subunit A, domain 2"/>
    <property type="match status" value="1"/>
</dbReference>
<dbReference type="EMBL" id="CAEZZC010000007">
    <property type="protein sequence ID" value="CAB4748481.1"/>
    <property type="molecule type" value="Genomic_DNA"/>
</dbReference>
<evidence type="ECO:0000313" key="4">
    <source>
        <dbReference type="EMBL" id="CAB4870804.1"/>
    </source>
</evidence>
<evidence type="ECO:0000313" key="6">
    <source>
        <dbReference type="EMBL" id="CAB5060444.1"/>
    </source>
</evidence>
<dbReference type="InterPro" id="IPR006076">
    <property type="entry name" value="FAD-dep_OxRdtase"/>
</dbReference>
<name>A0A6J7I2T0_9ZZZZ</name>
<gene>
    <name evidence="2" type="ORF">UFOPK2289_00288</name>
    <name evidence="3" type="ORF">UFOPK2822_00658</name>
    <name evidence="4" type="ORF">UFOPK3346_01021</name>
    <name evidence="5" type="ORF">UFOPK3670_00907</name>
    <name evidence="6" type="ORF">UFOPK4308_01015</name>
</gene>
<feature type="domain" description="FAD dependent oxidoreductase" evidence="1">
    <location>
        <begin position="23"/>
        <end position="366"/>
    </location>
</feature>
<evidence type="ECO:0000259" key="1">
    <source>
        <dbReference type="Pfam" id="PF01266"/>
    </source>
</evidence>
<evidence type="ECO:0000313" key="3">
    <source>
        <dbReference type="EMBL" id="CAB4748481.1"/>
    </source>
</evidence>